<organism evidence="2 3">
    <name type="scientific">Pseudohalioglobus sediminis</name>
    <dbReference type="NCBI Taxonomy" id="2606449"/>
    <lineage>
        <taxon>Bacteria</taxon>
        <taxon>Pseudomonadati</taxon>
        <taxon>Pseudomonadota</taxon>
        <taxon>Gammaproteobacteria</taxon>
        <taxon>Cellvibrionales</taxon>
        <taxon>Halieaceae</taxon>
        <taxon>Pseudohalioglobus</taxon>
    </lineage>
</organism>
<evidence type="ECO:0008006" key="4">
    <source>
        <dbReference type="Google" id="ProtNLM"/>
    </source>
</evidence>
<protein>
    <recommendedName>
        <fullName evidence="4">Transporter</fullName>
    </recommendedName>
</protein>
<proteinExistence type="predicted"/>
<keyword evidence="3" id="KW-1185">Reference proteome</keyword>
<dbReference type="RefSeq" id="WP_149609449.1">
    <property type="nucleotide sequence ID" value="NZ_VTUX01000001.1"/>
</dbReference>
<reference evidence="2 3" key="1">
    <citation type="submission" date="2019-09" db="EMBL/GenBank/DDBJ databases">
        <authorList>
            <person name="Chen X.-Y."/>
        </authorList>
    </citation>
    <scope>NUCLEOTIDE SEQUENCE [LARGE SCALE GENOMIC DNA]</scope>
    <source>
        <strain evidence="2 3">NY5</strain>
    </source>
</reference>
<dbReference type="EMBL" id="VTUX01000001">
    <property type="protein sequence ID" value="KAA1193980.1"/>
    <property type="molecule type" value="Genomic_DNA"/>
</dbReference>
<dbReference type="PROSITE" id="PS51257">
    <property type="entry name" value="PROKAR_LIPOPROTEIN"/>
    <property type="match status" value="1"/>
</dbReference>
<dbReference type="AlphaFoldDB" id="A0A5B0X3P3"/>
<evidence type="ECO:0000256" key="1">
    <source>
        <dbReference type="SAM" id="SignalP"/>
    </source>
</evidence>
<feature type="chain" id="PRO_5022836777" description="Transporter" evidence="1">
    <location>
        <begin position="30"/>
        <end position="301"/>
    </location>
</feature>
<feature type="signal peptide" evidence="1">
    <location>
        <begin position="1"/>
        <end position="29"/>
    </location>
</feature>
<evidence type="ECO:0000313" key="3">
    <source>
        <dbReference type="Proteomes" id="UP000323708"/>
    </source>
</evidence>
<sequence length="301" mass="32458">MSTLQERFKLAIALPAGLIFSCLALPAMGEEVTSGDALARELSNPNTSLGSLNFNLDYTNYKGDVPGADNQEAYRLSFQPVFPYPLAEGVNLFARPNIPVLYKQPVPHIGDSDIAPPGGDVGIESGLFRNSDVELGDIGFDVAVGKTFPSKTVLVGGVVGTLDTATDDAVGLGQTLLGPEALIAQIFDWGVLGVLVTHQWDVAGDDDFDTSITAGQYFYTINLGGGWQIQGSPTFSYNHEAADGDEKWTLPIGTGITRVTRIGKTPWRFAVQYWHYVKQSDALGPDFQIRFTFGPVVPLPW</sequence>
<evidence type="ECO:0000313" key="2">
    <source>
        <dbReference type="EMBL" id="KAA1193980.1"/>
    </source>
</evidence>
<gene>
    <name evidence="2" type="ORF">F0M18_00605</name>
</gene>
<dbReference type="Proteomes" id="UP000323708">
    <property type="component" value="Unassembled WGS sequence"/>
</dbReference>
<name>A0A5B0X3P3_9GAMM</name>
<keyword evidence="1" id="KW-0732">Signal</keyword>
<accession>A0A5B0X3P3</accession>
<comment type="caution">
    <text evidence="2">The sequence shown here is derived from an EMBL/GenBank/DDBJ whole genome shotgun (WGS) entry which is preliminary data.</text>
</comment>